<dbReference type="EMBL" id="VSSQ01135536">
    <property type="protein sequence ID" value="MPN60374.1"/>
    <property type="molecule type" value="Genomic_DNA"/>
</dbReference>
<gene>
    <name evidence="1" type="ORF">SDC9_208102</name>
</gene>
<comment type="caution">
    <text evidence="1">The sequence shown here is derived from an EMBL/GenBank/DDBJ whole genome shotgun (WGS) entry which is preliminary data.</text>
</comment>
<protein>
    <submittedName>
        <fullName evidence="1">Uncharacterized protein</fullName>
    </submittedName>
</protein>
<organism evidence="1">
    <name type="scientific">bioreactor metagenome</name>
    <dbReference type="NCBI Taxonomy" id="1076179"/>
    <lineage>
        <taxon>unclassified sequences</taxon>
        <taxon>metagenomes</taxon>
        <taxon>ecological metagenomes</taxon>
    </lineage>
</organism>
<name>A0A645JJ56_9ZZZZ</name>
<accession>A0A645JJ56</accession>
<proteinExistence type="predicted"/>
<reference evidence="1" key="1">
    <citation type="submission" date="2019-08" db="EMBL/GenBank/DDBJ databases">
        <authorList>
            <person name="Kucharzyk K."/>
            <person name="Murdoch R.W."/>
            <person name="Higgins S."/>
            <person name="Loffler F."/>
        </authorList>
    </citation>
    <scope>NUCLEOTIDE SEQUENCE</scope>
</reference>
<evidence type="ECO:0000313" key="1">
    <source>
        <dbReference type="EMBL" id="MPN60374.1"/>
    </source>
</evidence>
<sequence length="95" mass="10653">MTIPPRTARRIDEIGEKDFDVDSRINTTIVPTPTSWDPTERSIPPKMITKVIPSAIIPTIELFLNILTIFVTEKKSLPLTIIESNTIIPNITPTL</sequence>
<dbReference type="AlphaFoldDB" id="A0A645JJ56"/>